<accession>A0A853JAI1</accession>
<dbReference type="RefSeq" id="WP_180677474.1">
    <property type="nucleotide sequence ID" value="NZ_JACCKA010000031.1"/>
</dbReference>
<evidence type="ECO:0000259" key="2">
    <source>
        <dbReference type="Pfam" id="PF13649"/>
    </source>
</evidence>
<dbReference type="InterPro" id="IPR041698">
    <property type="entry name" value="Methyltransf_25"/>
</dbReference>
<proteinExistence type="predicted"/>
<reference evidence="3 4" key="1">
    <citation type="submission" date="2020-07" db="EMBL/GenBank/DDBJ databases">
        <title>Luteimonas sp. SJ-92.</title>
        <authorList>
            <person name="Huang X.-X."/>
            <person name="Xu L."/>
            <person name="Sun J.-Q."/>
        </authorList>
    </citation>
    <scope>NUCLEOTIDE SEQUENCE [LARGE SCALE GENOMIC DNA]</scope>
    <source>
        <strain evidence="3 4">SJ-92</strain>
    </source>
</reference>
<dbReference type="EMBL" id="JACCKA010000031">
    <property type="protein sequence ID" value="NZA25668.1"/>
    <property type="molecule type" value="Genomic_DNA"/>
</dbReference>
<organism evidence="3 4">
    <name type="scientific">Luteimonas salinisoli</name>
    <dbReference type="NCBI Taxonomy" id="2752307"/>
    <lineage>
        <taxon>Bacteria</taxon>
        <taxon>Pseudomonadati</taxon>
        <taxon>Pseudomonadota</taxon>
        <taxon>Gammaproteobacteria</taxon>
        <taxon>Lysobacterales</taxon>
        <taxon>Lysobacteraceae</taxon>
        <taxon>Luteimonas</taxon>
    </lineage>
</organism>
<evidence type="ECO:0000313" key="4">
    <source>
        <dbReference type="Proteomes" id="UP000578091"/>
    </source>
</evidence>
<dbReference type="InterPro" id="IPR029063">
    <property type="entry name" value="SAM-dependent_MTases_sf"/>
</dbReference>
<dbReference type="GO" id="GO:0032259">
    <property type="term" value="P:methylation"/>
    <property type="evidence" value="ECO:0007669"/>
    <property type="project" value="UniProtKB-KW"/>
</dbReference>
<gene>
    <name evidence="3" type="ORF">H0E84_04675</name>
</gene>
<dbReference type="Gene3D" id="3.40.50.150">
    <property type="entry name" value="Vaccinia Virus protein VP39"/>
    <property type="match status" value="1"/>
</dbReference>
<keyword evidence="4" id="KW-1185">Reference proteome</keyword>
<evidence type="ECO:0000256" key="1">
    <source>
        <dbReference type="ARBA" id="ARBA00022679"/>
    </source>
</evidence>
<evidence type="ECO:0000313" key="3">
    <source>
        <dbReference type="EMBL" id="NZA25668.1"/>
    </source>
</evidence>
<dbReference type="CDD" id="cd02440">
    <property type="entry name" value="AdoMet_MTases"/>
    <property type="match status" value="1"/>
</dbReference>
<feature type="domain" description="Methyltransferase" evidence="2">
    <location>
        <begin position="43"/>
        <end position="138"/>
    </location>
</feature>
<comment type="caution">
    <text evidence="3">The sequence shown here is derived from an EMBL/GenBank/DDBJ whole genome shotgun (WGS) entry which is preliminary data.</text>
</comment>
<dbReference type="GO" id="GO:0008168">
    <property type="term" value="F:methyltransferase activity"/>
    <property type="evidence" value="ECO:0007669"/>
    <property type="project" value="UniProtKB-KW"/>
</dbReference>
<dbReference type="AlphaFoldDB" id="A0A853JAI1"/>
<dbReference type="Proteomes" id="UP000578091">
    <property type="component" value="Unassembled WGS sequence"/>
</dbReference>
<sequence>MSGAAPVYVHGYDASEHQRLHDQAGALEALLHAGTAYPPGSAVLEAGCGVGAQTVVLARNSPQARIVAVDVSPASIAEARRRVEAAGCDNVRVLQADILDLPLAEASFDHVFVCFVLEHLSDPLCALGALRRLLRPGGTITVIEGDHGSAFFHPDHADARAAIACLVELQRRAGGDALIGRRLTRLLQQAGFAGARTAPRTVHADGGCPELAEAFTRRTFAAMVAATRDAALRAGLIAPARFDAGVAALHRTAAADGALCYTFFKTVAVR</sequence>
<name>A0A853JAI1_9GAMM</name>
<dbReference type="Gene3D" id="6.10.140.1580">
    <property type="match status" value="2"/>
</dbReference>
<dbReference type="SUPFAM" id="SSF53335">
    <property type="entry name" value="S-adenosyl-L-methionine-dependent methyltransferases"/>
    <property type="match status" value="1"/>
</dbReference>
<protein>
    <submittedName>
        <fullName evidence="3">Methyltransferase domain-containing protein</fullName>
    </submittedName>
</protein>
<keyword evidence="1 3" id="KW-0808">Transferase</keyword>
<dbReference type="Pfam" id="PF13649">
    <property type="entry name" value="Methyltransf_25"/>
    <property type="match status" value="1"/>
</dbReference>
<keyword evidence="3" id="KW-0489">Methyltransferase</keyword>
<dbReference type="PANTHER" id="PTHR43861">
    <property type="entry name" value="TRANS-ACONITATE 2-METHYLTRANSFERASE-RELATED"/>
    <property type="match status" value="1"/>
</dbReference>